<dbReference type="GO" id="GO:0042026">
    <property type="term" value="P:protein refolding"/>
    <property type="evidence" value="ECO:0000318"/>
    <property type="project" value="GO_Central"/>
</dbReference>
<dbReference type="Gramene" id="ERN02933">
    <property type="protein sequence ID" value="ERN02933"/>
    <property type="gene ID" value="AMTR_s00135p00095240"/>
</dbReference>
<dbReference type="PROSITE" id="PS50076">
    <property type="entry name" value="DNAJ_2"/>
    <property type="match status" value="1"/>
</dbReference>
<dbReference type="InterPro" id="IPR036410">
    <property type="entry name" value="HSP_DnaJ_Cys-rich_dom_sf"/>
</dbReference>
<dbReference type="STRING" id="13333.W1P4T3"/>
<dbReference type="AlphaFoldDB" id="W1P4T3"/>
<reference evidence="9" key="1">
    <citation type="journal article" date="2013" name="Science">
        <title>The Amborella genome and the evolution of flowering plants.</title>
        <authorList>
            <consortium name="Amborella Genome Project"/>
        </authorList>
    </citation>
    <scope>NUCLEOTIDE SEQUENCE [LARGE SCALE GENOMIC DNA]</scope>
</reference>
<dbReference type="EMBL" id="KI394463">
    <property type="protein sequence ID" value="ERN02933.1"/>
    <property type="molecule type" value="Genomic_DNA"/>
</dbReference>
<protein>
    <recommendedName>
        <fullName evidence="10">J domain-containing protein</fullName>
    </recommendedName>
</protein>
<dbReference type="OMA" id="FHKQGHN"/>
<keyword evidence="4 5" id="KW-0862">Zinc</keyword>
<dbReference type="Gene3D" id="2.60.260.20">
    <property type="entry name" value="Urease metallochaperone UreE, N-terminal domain"/>
    <property type="match status" value="2"/>
</dbReference>
<dbReference type="GO" id="GO:0009408">
    <property type="term" value="P:response to heat"/>
    <property type="evidence" value="ECO:0007669"/>
    <property type="project" value="InterPro"/>
</dbReference>
<evidence type="ECO:0000256" key="4">
    <source>
        <dbReference type="ARBA" id="ARBA00022833"/>
    </source>
</evidence>
<dbReference type="PANTHER" id="PTHR43096:SF36">
    <property type="entry name" value="CHAPERONE PROTEIN DNAJ 1, MITOCHONDRIAL"/>
    <property type="match status" value="1"/>
</dbReference>
<feature type="domain" description="J" evidence="6">
    <location>
        <begin position="16"/>
        <end position="81"/>
    </location>
</feature>
<dbReference type="SMART" id="SM00271">
    <property type="entry name" value="DnaJ"/>
    <property type="match status" value="1"/>
</dbReference>
<dbReference type="GO" id="GO:0051082">
    <property type="term" value="F:unfolded protein binding"/>
    <property type="evidence" value="ECO:0000318"/>
    <property type="project" value="GO_Central"/>
</dbReference>
<dbReference type="PROSITE" id="PS51188">
    <property type="entry name" value="ZF_CR"/>
    <property type="match status" value="1"/>
</dbReference>
<evidence type="ECO:0000256" key="3">
    <source>
        <dbReference type="ARBA" id="ARBA00022771"/>
    </source>
</evidence>
<dbReference type="CDD" id="cd10747">
    <property type="entry name" value="DnaJ_C"/>
    <property type="match status" value="1"/>
</dbReference>
<dbReference type="PROSITE" id="PS00636">
    <property type="entry name" value="DNAJ_1"/>
    <property type="match status" value="1"/>
</dbReference>
<dbReference type="Pfam" id="PF00226">
    <property type="entry name" value="DnaJ"/>
    <property type="match status" value="1"/>
</dbReference>
<dbReference type="HAMAP" id="MF_01152">
    <property type="entry name" value="DnaJ"/>
    <property type="match status" value="1"/>
</dbReference>
<dbReference type="HOGENOM" id="CLU_017633_0_4_1"/>
<accession>W1P4T3</accession>
<evidence type="ECO:0000256" key="5">
    <source>
        <dbReference type="PROSITE-ProRule" id="PRU00546"/>
    </source>
</evidence>
<evidence type="ECO:0008006" key="10">
    <source>
        <dbReference type="Google" id="ProtNLM"/>
    </source>
</evidence>
<evidence type="ECO:0000259" key="6">
    <source>
        <dbReference type="PROSITE" id="PS50076"/>
    </source>
</evidence>
<dbReference type="Gene3D" id="1.10.287.110">
    <property type="entry name" value="DnaJ domain"/>
    <property type="match status" value="1"/>
</dbReference>
<dbReference type="PANTHER" id="PTHR43096">
    <property type="entry name" value="DNAJ HOMOLOG 1, MITOCHONDRIAL-RELATED"/>
    <property type="match status" value="1"/>
</dbReference>
<dbReference type="InterPro" id="IPR001305">
    <property type="entry name" value="HSP_DnaJ_Cys-rich_dom"/>
</dbReference>
<feature type="zinc finger region" description="CR-type" evidence="5">
    <location>
        <begin position="146"/>
        <end position="220"/>
    </location>
</feature>
<dbReference type="GO" id="GO:0031072">
    <property type="term" value="F:heat shock protein binding"/>
    <property type="evidence" value="ECO:0007669"/>
    <property type="project" value="InterPro"/>
</dbReference>
<dbReference type="Pfam" id="PF01556">
    <property type="entry name" value="DnaJ_C"/>
    <property type="match status" value="1"/>
</dbReference>
<dbReference type="InterPro" id="IPR018253">
    <property type="entry name" value="DnaJ_domain_CS"/>
</dbReference>
<dbReference type="InterPro" id="IPR012724">
    <property type="entry name" value="DnaJ"/>
</dbReference>
<dbReference type="FunFam" id="2.60.260.20:FF:000005">
    <property type="entry name" value="Chaperone protein dnaJ 1, mitochondrial"/>
    <property type="match status" value="1"/>
</dbReference>
<dbReference type="InterPro" id="IPR001623">
    <property type="entry name" value="DnaJ_domain"/>
</dbReference>
<dbReference type="Gene3D" id="6.20.20.10">
    <property type="match status" value="2"/>
</dbReference>
<evidence type="ECO:0000313" key="9">
    <source>
        <dbReference type="Proteomes" id="UP000017836"/>
    </source>
</evidence>
<organism evidence="8 9">
    <name type="scientific">Amborella trichopoda</name>
    <dbReference type="NCBI Taxonomy" id="13333"/>
    <lineage>
        <taxon>Eukaryota</taxon>
        <taxon>Viridiplantae</taxon>
        <taxon>Streptophyta</taxon>
        <taxon>Embryophyta</taxon>
        <taxon>Tracheophyta</taxon>
        <taxon>Spermatophyta</taxon>
        <taxon>Magnoliopsida</taxon>
        <taxon>Amborellales</taxon>
        <taxon>Amborellaceae</taxon>
        <taxon>Amborella</taxon>
    </lineage>
</organism>
<dbReference type="SUPFAM" id="SSF49493">
    <property type="entry name" value="HSP40/DnaJ peptide-binding domain"/>
    <property type="match status" value="2"/>
</dbReference>
<dbReference type="CDD" id="cd06257">
    <property type="entry name" value="DnaJ"/>
    <property type="match status" value="1"/>
</dbReference>
<dbReference type="GO" id="GO:0005524">
    <property type="term" value="F:ATP binding"/>
    <property type="evidence" value="ECO:0007669"/>
    <property type="project" value="InterPro"/>
</dbReference>
<dbReference type="Pfam" id="PF00684">
    <property type="entry name" value="DnaJ_CXXCXGXG"/>
    <property type="match status" value="1"/>
</dbReference>
<proteinExistence type="inferred from homology"/>
<dbReference type="PRINTS" id="PR00625">
    <property type="entry name" value="JDOMAIN"/>
</dbReference>
<dbReference type="Proteomes" id="UP000017836">
    <property type="component" value="Unassembled WGS sequence"/>
</dbReference>
<feature type="domain" description="CR-type" evidence="7">
    <location>
        <begin position="146"/>
        <end position="220"/>
    </location>
</feature>
<keyword evidence="3 5" id="KW-0863">Zinc-finger</keyword>
<dbReference type="InterPro" id="IPR036869">
    <property type="entry name" value="J_dom_sf"/>
</dbReference>
<evidence type="ECO:0000256" key="2">
    <source>
        <dbReference type="ARBA" id="ARBA00022737"/>
    </source>
</evidence>
<evidence type="ECO:0000259" key="7">
    <source>
        <dbReference type="PROSITE" id="PS51188"/>
    </source>
</evidence>
<keyword evidence="2" id="KW-0677">Repeat</keyword>
<dbReference type="GO" id="GO:0005737">
    <property type="term" value="C:cytoplasm"/>
    <property type="evidence" value="ECO:0000318"/>
    <property type="project" value="GO_Central"/>
</dbReference>
<gene>
    <name evidence="8" type="ORF">AMTR_s00135p00095240</name>
</gene>
<dbReference type="CDD" id="cd10719">
    <property type="entry name" value="DnaJ_zf"/>
    <property type="match status" value="1"/>
</dbReference>
<dbReference type="InterPro" id="IPR008971">
    <property type="entry name" value="HSP40/DnaJ_pept-bd"/>
</dbReference>
<dbReference type="GO" id="GO:0008270">
    <property type="term" value="F:zinc ion binding"/>
    <property type="evidence" value="ECO:0007669"/>
    <property type="project" value="UniProtKB-KW"/>
</dbReference>
<dbReference type="SUPFAM" id="SSF46565">
    <property type="entry name" value="Chaperone J-domain"/>
    <property type="match status" value="1"/>
</dbReference>
<name>W1P4T3_AMBTC</name>
<dbReference type="SUPFAM" id="SSF57938">
    <property type="entry name" value="DnaJ/Hsp40 cysteine-rich domain"/>
    <property type="match status" value="1"/>
</dbReference>
<keyword evidence="9" id="KW-1185">Reference proteome</keyword>
<dbReference type="InterPro" id="IPR002939">
    <property type="entry name" value="DnaJ_C"/>
</dbReference>
<sequence>MEVARQLRRLCNREKDFYEILGVPKDASHDDIKKAYLALAKKYHPDINKNNPGAKRKFQDIREAYETLTNSRKREQYDREFHGVGREEHVDGDAGSSGTGFYYGYHDHFSNEFRKIFSEIFDEAPEIIATDIQVGLPLSFSEAARGCTKHLRFNARIHCNECKGRGYPIGANPQLCPTCKGIGKVTIPPFTSTCSTCKGFGRIMKVSCAVCKGSGTVEGFKEADITIPAGIDSGDTIRVPKAGHSAGPGVHPGDLVIKVKVGKDPTFARDGADIFVDARINFTQAILGGMVEVPTLSGKIQLRVPNRVQPGQVLILRGKGLPRQVGFMDRGDQHVRFCIQFPAAINERQRTILEEFAREESFHDNDKFLPGSWWEEITDFLSRMGVIIRTVFTYSKNHTAEIMFIILILMMLIG</sequence>
<keyword evidence="1 5" id="KW-0479">Metal-binding</keyword>
<evidence type="ECO:0000256" key="1">
    <source>
        <dbReference type="ARBA" id="ARBA00022723"/>
    </source>
</evidence>
<evidence type="ECO:0000313" key="8">
    <source>
        <dbReference type="EMBL" id="ERN02933.1"/>
    </source>
</evidence>
<dbReference type="eggNOG" id="KOG0715">
    <property type="taxonomic scope" value="Eukaryota"/>
</dbReference>